<evidence type="ECO:0000313" key="1">
    <source>
        <dbReference type="EMBL" id="GIG82729.1"/>
    </source>
</evidence>
<dbReference type="Proteomes" id="UP000630097">
    <property type="component" value="Unassembled WGS sequence"/>
</dbReference>
<proteinExistence type="predicted"/>
<dbReference type="AlphaFoldDB" id="A0A8J3PX70"/>
<reference evidence="1 2" key="1">
    <citation type="submission" date="2021-01" db="EMBL/GenBank/DDBJ databases">
        <title>Whole genome shotgun sequence of Planotetraspora kaengkrachanensis NBRC 104272.</title>
        <authorList>
            <person name="Komaki H."/>
            <person name="Tamura T."/>
        </authorList>
    </citation>
    <scope>NUCLEOTIDE SEQUENCE [LARGE SCALE GENOMIC DNA]</scope>
    <source>
        <strain evidence="1 2">NBRC 104272</strain>
    </source>
</reference>
<name>A0A8J3PX70_9ACTN</name>
<accession>A0A8J3PX70</accession>
<sequence length="195" mass="22056">MIPGLADVEAIARAGSTILGAVGKSDQRLRRDVRESLMELFAILDDWCEMAEETSVFLAPGTNPRDLRIGPRQMHREVLPSILGDIDRVYAEKAPILLRWRASKRRQAARRSLRTLLKIYCPDLFDQVVNATEDRAEWILRYKAQVAAIPKSEEEYRALVDDAAVTTRALYAARARLREFIVATYSISDIEPAAE</sequence>
<dbReference type="EMBL" id="BONV01000032">
    <property type="protein sequence ID" value="GIG82729.1"/>
    <property type="molecule type" value="Genomic_DNA"/>
</dbReference>
<protein>
    <submittedName>
        <fullName evidence="1">Uncharacterized protein</fullName>
    </submittedName>
</protein>
<keyword evidence="2" id="KW-1185">Reference proteome</keyword>
<comment type="caution">
    <text evidence="1">The sequence shown here is derived from an EMBL/GenBank/DDBJ whole genome shotgun (WGS) entry which is preliminary data.</text>
</comment>
<organism evidence="1 2">
    <name type="scientific">Planotetraspora kaengkrachanensis</name>
    <dbReference type="NCBI Taxonomy" id="575193"/>
    <lineage>
        <taxon>Bacteria</taxon>
        <taxon>Bacillati</taxon>
        <taxon>Actinomycetota</taxon>
        <taxon>Actinomycetes</taxon>
        <taxon>Streptosporangiales</taxon>
        <taxon>Streptosporangiaceae</taxon>
        <taxon>Planotetraspora</taxon>
    </lineage>
</organism>
<evidence type="ECO:0000313" key="2">
    <source>
        <dbReference type="Proteomes" id="UP000630097"/>
    </source>
</evidence>
<gene>
    <name evidence="1" type="ORF">Pka01_58560</name>
</gene>